<keyword evidence="1" id="KW-0472">Membrane</keyword>
<feature type="transmembrane region" description="Helical" evidence="1">
    <location>
        <begin position="90"/>
        <end position="108"/>
    </location>
</feature>
<name>A0A3G8Y7X9_9DEIO</name>
<evidence type="ECO:0008006" key="4">
    <source>
        <dbReference type="Google" id="ProtNLM"/>
    </source>
</evidence>
<keyword evidence="1" id="KW-1133">Transmembrane helix</keyword>
<feature type="transmembrane region" description="Helical" evidence="1">
    <location>
        <begin position="184"/>
        <end position="202"/>
    </location>
</feature>
<dbReference type="AlphaFoldDB" id="A0A3G8Y7X9"/>
<evidence type="ECO:0000313" key="2">
    <source>
        <dbReference type="EMBL" id="AZI41468.1"/>
    </source>
</evidence>
<keyword evidence="1" id="KW-0812">Transmembrane</keyword>
<dbReference type="EMBL" id="CP034183">
    <property type="protein sequence ID" value="AZI41468.1"/>
    <property type="molecule type" value="Genomic_DNA"/>
</dbReference>
<evidence type="ECO:0000256" key="1">
    <source>
        <dbReference type="SAM" id="Phobius"/>
    </source>
</evidence>
<dbReference type="RefSeq" id="WP_124867182.1">
    <property type="nucleotide sequence ID" value="NZ_CP034183.1"/>
</dbReference>
<gene>
    <name evidence="2" type="ORF">EHF33_00770</name>
</gene>
<reference evidence="2 3" key="1">
    <citation type="submission" date="2018-11" db="EMBL/GenBank/DDBJ databases">
        <title>Deinococcus shelandsis sp. nov., isolated from South Shetland Islands soil of Antarctica.</title>
        <authorList>
            <person name="Tian J."/>
        </authorList>
    </citation>
    <scope>NUCLEOTIDE SEQUENCE [LARGE SCALE GENOMIC DNA]</scope>
    <source>
        <strain evidence="2 3">S14-83T</strain>
    </source>
</reference>
<dbReference type="OrthoDB" id="72024at2"/>
<dbReference type="Proteomes" id="UP000276417">
    <property type="component" value="Chromosome 1"/>
</dbReference>
<feature type="transmembrane region" description="Helical" evidence="1">
    <location>
        <begin position="114"/>
        <end position="135"/>
    </location>
</feature>
<accession>A0A3G8Y7X9</accession>
<feature type="transmembrane region" description="Helical" evidence="1">
    <location>
        <begin position="147"/>
        <end position="164"/>
    </location>
</feature>
<evidence type="ECO:0000313" key="3">
    <source>
        <dbReference type="Proteomes" id="UP000276417"/>
    </source>
</evidence>
<protein>
    <recommendedName>
        <fullName evidence="4">DUF1700 domain-containing protein</fullName>
    </recommendedName>
</protein>
<sequence>MIGPAQRFSRPVIATPMTFEEWLDTATHGLPASARTRLEREYAAHLEDSAACGQSGVLSLLGHPETVRQSLRRLYLSQGELAWRSSGHSIGMVVNGLAILAVFALTLWSSLARLPFWTVISLPALSLVLFGLAHLLTQRFERRQRAFVMDSVCVLLCCALPAGLSLSALPRGERLSSLLSGSGWPLTALLGLGALSLAGMVWQERKLRRTLALGAA</sequence>
<organism evidence="2 3">
    <name type="scientific">Deinococcus psychrotolerans</name>
    <dbReference type="NCBI Taxonomy" id="2489213"/>
    <lineage>
        <taxon>Bacteria</taxon>
        <taxon>Thermotogati</taxon>
        <taxon>Deinococcota</taxon>
        <taxon>Deinococci</taxon>
        <taxon>Deinococcales</taxon>
        <taxon>Deinococcaceae</taxon>
        <taxon>Deinococcus</taxon>
    </lineage>
</organism>
<keyword evidence="3" id="KW-1185">Reference proteome</keyword>
<dbReference type="KEGG" id="dph:EHF33_00770"/>
<proteinExistence type="predicted"/>